<dbReference type="InterPro" id="IPR018253">
    <property type="entry name" value="DnaJ_domain_CS"/>
</dbReference>
<dbReference type="Pfam" id="PF00226">
    <property type="entry name" value="DnaJ"/>
    <property type="match status" value="1"/>
</dbReference>
<dbReference type="SUPFAM" id="SSF48452">
    <property type="entry name" value="TPR-like"/>
    <property type="match status" value="2"/>
</dbReference>
<evidence type="ECO:0000313" key="3">
    <source>
        <dbReference type="EMBL" id="CAD2214970.1"/>
    </source>
</evidence>
<protein>
    <submittedName>
        <fullName evidence="3">Tetratricopeptide repeat/DnaJ domain containing protein, putative</fullName>
    </submittedName>
</protein>
<dbReference type="AlphaFoldDB" id="A0A7G2C5H2"/>
<accession>A0A7G2C5H2</accession>
<dbReference type="SMART" id="SM00271">
    <property type="entry name" value="DnaJ"/>
    <property type="match status" value="1"/>
</dbReference>
<keyword evidence="1" id="KW-0802">TPR repeat</keyword>
<dbReference type="PROSITE" id="PS50005">
    <property type="entry name" value="TPR"/>
    <property type="match status" value="1"/>
</dbReference>
<dbReference type="SUPFAM" id="SSF46565">
    <property type="entry name" value="Chaperone J-domain"/>
    <property type="match status" value="1"/>
</dbReference>
<dbReference type="PROSITE" id="PS00636">
    <property type="entry name" value="DNAJ_1"/>
    <property type="match status" value="1"/>
</dbReference>
<dbReference type="PANTHER" id="PTHR44200:SF2">
    <property type="entry name" value="CHAPERONE PROTEIN DNAJ, PUTATIVE-RELATED"/>
    <property type="match status" value="1"/>
</dbReference>
<proteinExistence type="predicted"/>
<evidence type="ECO:0000313" key="4">
    <source>
        <dbReference type="Proteomes" id="UP000515908"/>
    </source>
</evidence>
<dbReference type="PANTHER" id="PTHR44200">
    <property type="entry name" value="DNAJ HOMOLOG SUBFAMILY C MEMBER 7"/>
    <property type="match status" value="1"/>
</dbReference>
<dbReference type="InterPro" id="IPR011990">
    <property type="entry name" value="TPR-like_helical_dom_sf"/>
</dbReference>
<dbReference type="PRINTS" id="PR00625">
    <property type="entry name" value="JDOMAIN"/>
</dbReference>
<dbReference type="EMBL" id="LR877148">
    <property type="protein sequence ID" value="CAD2214970.1"/>
    <property type="molecule type" value="Genomic_DNA"/>
</dbReference>
<feature type="repeat" description="TPR" evidence="1">
    <location>
        <begin position="359"/>
        <end position="392"/>
    </location>
</feature>
<name>A0A7G2C5H2_9TRYP</name>
<evidence type="ECO:0000256" key="1">
    <source>
        <dbReference type="PROSITE-ProRule" id="PRU00339"/>
    </source>
</evidence>
<feature type="domain" description="J" evidence="2">
    <location>
        <begin position="415"/>
        <end position="485"/>
    </location>
</feature>
<dbReference type="Gene3D" id="1.10.287.110">
    <property type="entry name" value="DnaJ domain"/>
    <property type="match status" value="1"/>
</dbReference>
<dbReference type="InterPro" id="IPR036869">
    <property type="entry name" value="J_dom_sf"/>
</dbReference>
<organism evidence="3 4">
    <name type="scientific">Angomonas deanei</name>
    <dbReference type="NCBI Taxonomy" id="59799"/>
    <lineage>
        <taxon>Eukaryota</taxon>
        <taxon>Discoba</taxon>
        <taxon>Euglenozoa</taxon>
        <taxon>Kinetoplastea</taxon>
        <taxon>Metakinetoplastina</taxon>
        <taxon>Trypanosomatida</taxon>
        <taxon>Trypanosomatidae</taxon>
        <taxon>Strigomonadinae</taxon>
        <taxon>Angomonas</taxon>
    </lineage>
</organism>
<dbReference type="CDD" id="cd06257">
    <property type="entry name" value="DnaJ"/>
    <property type="match status" value="1"/>
</dbReference>
<gene>
    <name evidence="3" type="ORF">ADEAN_000242300</name>
</gene>
<dbReference type="InterPro" id="IPR052758">
    <property type="entry name" value="SRC_co-chaperone"/>
</dbReference>
<keyword evidence="4" id="KW-1185">Reference proteome</keyword>
<sequence>MDGSVASPSARDFDDDTSSVLIAERNDRSSILSDEAEARAKIMKFFNKKAAARSGPTSRDLKVEADKSYESANYTAALELYTKAIALQKEDGASQTKFLYGNRSAAYFMAGRFKECMEDCLVVFQMEPSNYKLLLRAALSAISMGDIERAVSILEIVPPKERESQEQLSVRYAEYKSALELYNKAESAFGTSEGDEMYRMLVAQFPTIVPFRERFAESLFRRKQYLRAVETLEVVSAKARPPKLLHLMANCLYLSGFEHFERARKCLEEVSQFDDDCRKLLNEINRVDDAKQKGNNNFSSKRFKESVEHYTAAINMAPNNLSILRILYCNRAAAYKEIGSYREGVEDCTRAIEIAPDFFKAYARRARCHINLGDNFAAVRDFKKALSLEKGDRELEKELRHAEAALSKEGEKEKDFYYQLGLTKTCSERDIKVKYRELSLRWHPDKCVGLDTLEKERAEHKFKIISEAYATLSDPAKRREYDWKQDRERLSRPAGFGFSGGFGAASGDQYRGNRYRARGGDTW</sequence>
<dbReference type="PROSITE" id="PS50076">
    <property type="entry name" value="DNAJ_2"/>
    <property type="match status" value="1"/>
</dbReference>
<dbReference type="InterPro" id="IPR019734">
    <property type="entry name" value="TPR_rpt"/>
</dbReference>
<dbReference type="VEuPathDB" id="TriTrypDB:ADEAN_000242300"/>
<reference evidence="3 4" key="1">
    <citation type="submission" date="2020-08" db="EMBL/GenBank/DDBJ databases">
        <authorList>
            <person name="Newling K."/>
            <person name="Davey J."/>
            <person name="Forrester S."/>
        </authorList>
    </citation>
    <scope>NUCLEOTIDE SEQUENCE [LARGE SCALE GENOMIC DNA]</scope>
    <source>
        <strain evidence="4">Crithidia deanei Carvalho (ATCC PRA-265)</strain>
    </source>
</reference>
<dbReference type="Gene3D" id="1.25.40.10">
    <property type="entry name" value="Tetratricopeptide repeat domain"/>
    <property type="match status" value="1"/>
</dbReference>
<evidence type="ECO:0000259" key="2">
    <source>
        <dbReference type="PROSITE" id="PS50076"/>
    </source>
</evidence>
<dbReference type="Proteomes" id="UP000515908">
    <property type="component" value="Chromosome 04"/>
</dbReference>
<dbReference type="SMART" id="SM00028">
    <property type="entry name" value="TPR"/>
    <property type="match status" value="6"/>
</dbReference>
<dbReference type="InterPro" id="IPR001623">
    <property type="entry name" value="DnaJ_domain"/>
</dbReference>
<dbReference type="Pfam" id="PF13181">
    <property type="entry name" value="TPR_8"/>
    <property type="match status" value="2"/>
</dbReference>